<reference evidence="2 3" key="1">
    <citation type="journal article" date="2017" name="Curr. Biol.">
        <title>Genome architecture and evolution of a unichromosomal asexual nematode.</title>
        <authorList>
            <person name="Fradin H."/>
            <person name="Zegar C."/>
            <person name="Gutwein M."/>
            <person name="Lucas J."/>
            <person name="Kovtun M."/>
            <person name="Corcoran D."/>
            <person name="Baugh L.R."/>
            <person name="Kiontke K."/>
            <person name="Gunsalus K."/>
            <person name="Fitch D.H."/>
            <person name="Piano F."/>
        </authorList>
    </citation>
    <scope>NUCLEOTIDE SEQUENCE [LARGE SCALE GENOMIC DNA]</scope>
    <source>
        <strain evidence="2">PF1309</strain>
    </source>
</reference>
<keyword evidence="1" id="KW-0732">Signal</keyword>
<gene>
    <name evidence="2" type="ORF">WR25_06470</name>
</gene>
<proteinExistence type="predicted"/>
<accession>A0A2A2LFA9</accession>
<feature type="chain" id="PRO_5011996804" evidence="1">
    <location>
        <begin position="22"/>
        <end position="130"/>
    </location>
</feature>
<protein>
    <submittedName>
        <fullName evidence="2">Uncharacterized protein</fullName>
    </submittedName>
</protein>
<name>A0A2A2LFA9_9BILA</name>
<dbReference type="AlphaFoldDB" id="A0A2A2LFA9"/>
<evidence type="ECO:0000256" key="1">
    <source>
        <dbReference type="SAM" id="SignalP"/>
    </source>
</evidence>
<sequence>MLHGVIAVTTVAAVIFIFVDACQVTPIPTQTTTTDPNNNSSGRRKRAINGEDDVIRDKITVIVYTKRAYDDSALESNMKIVKDAVWKFAVSYIVESKPCRDVKTFVTNSKGVSTEVSYFFINCVYSSFII</sequence>
<evidence type="ECO:0000313" key="2">
    <source>
        <dbReference type="EMBL" id="PAV84873.1"/>
    </source>
</evidence>
<keyword evidence="3" id="KW-1185">Reference proteome</keyword>
<feature type="signal peptide" evidence="1">
    <location>
        <begin position="1"/>
        <end position="21"/>
    </location>
</feature>
<dbReference type="OrthoDB" id="5776926at2759"/>
<dbReference type="EMBL" id="LIAE01006815">
    <property type="protein sequence ID" value="PAV84873.1"/>
    <property type="molecule type" value="Genomic_DNA"/>
</dbReference>
<comment type="caution">
    <text evidence="2">The sequence shown here is derived from an EMBL/GenBank/DDBJ whole genome shotgun (WGS) entry which is preliminary data.</text>
</comment>
<evidence type="ECO:0000313" key="3">
    <source>
        <dbReference type="Proteomes" id="UP000218231"/>
    </source>
</evidence>
<organism evidence="2 3">
    <name type="scientific">Diploscapter pachys</name>
    <dbReference type="NCBI Taxonomy" id="2018661"/>
    <lineage>
        <taxon>Eukaryota</taxon>
        <taxon>Metazoa</taxon>
        <taxon>Ecdysozoa</taxon>
        <taxon>Nematoda</taxon>
        <taxon>Chromadorea</taxon>
        <taxon>Rhabditida</taxon>
        <taxon>Rhabditina</taxon>
        <taxon>Rhabditomorpha</taxon>
        <taxon>Rhabditoidea</taxon>
        <taxon>Rhabditidae</taxon>
        <taxon>Diploscapter</taxon>
    </lineage>
</organism>
<dbReference type="Proteomes" id="UP000218231">
    <property type="component" value="Unassembled WGS sequence"/>
</dbReference>